<dbReference type="Proteomes" id="UP000005950">
    <property type="component" value="Unassembled WGS sequence"/>
</dbReference>
<gene>
    <name evidence="1" type="ORF">HOLDEFILI_01059</name>
</gene>
<evidence type="ECO:0000313" key="2">
    <source>
        <dbReference type="Proteomes" id="UP000005950"/>
    </source>
</evidence>
<organism evidence="1 2">
    <name type="scientific">Holdemania filiformis DSM 12042</name>
    <dbReference type="NCBI Taxonomy" id="545696"/>
    <lineage>
        <taxon>Bacteria</taxon>
        <taxon>Bacillati</taxon>
        <taxon>Bacillota</taxon>
        <taxon>Erysipelotrichia</taxon>
        <taxon>Erysipelotrichales</taxon>
        <taxon>Erysipelotrichaceae</taxon>
        <taxon>Holdemania</taxon>
    </lineage>
</organism>
<sequence>MLRDIITDFHRKRKVRKPKGTEGDVSGILLRIFLFPFKEKGIP</sequence>
<protein>
    <submittedName>
        <fullName evidence="1">Uncharacterized protein</fullName>
    </submittedName>
</protein>
<comment type="caution">
    <text evidence="1">The sequence shown here is derived from an EMBL/GenBank/DDBJ whole genome shotgun (WGS) entry which is preliminary data.</text>
</comment>
<dbReference type="AlphaFoldDB" id="B9Y5H6"/>
<proteinExistence type="predicted"/>
<name>B9Y5H6_9FIRM</name>
<reference evidence="1 2" key="1">
    <citation type="submission" date="2008-12" db="EMBL/GenBank/DDBJ databases">
        <authorList>
            <person name="Fulton L."/>
            <person name="Clifton S."/>
            <person name="Fulton B."/>
            <person name="Xu J."/>
            <person name="Minx P."/>
            <person name="Pepin K.H."/>
            <person name="Johnson M."/>
            <person name="Bhonagiri V."/>
            <person name="Nash W.E."/>
            <person name="Mardis E.R."/>
            <person name="Wilson R.K."/>
        </authorList>
    </citation>
    <scope>NUCLEOTIDE SEQUENCE [LARGE SCALE GENOMIC DNA]</scope>
    <source>
        <strain evidence="1 2">DSM 12042</strain>
    </source>
</reference>
<dbReference type="EMBL" id="ACCF01000059">
    <property type="protein sequence ID" value="EEF68773.1"/>
    <property type="molecule type" value="Genomic_DNA"/>
</dbReference>
<dbReference type="HOGENOM" id="CLU_3234584_0_0_9"/>
<accession>B9Y5H6</accession>
<evidence type="ECO:0000313" key="1">
    <source>
        <dbReference type="EMBL" id="EEF68773.1"/>
    </source>
</evidence>
<reference evidence="1 2" key="2">
    <citation type="submission" date="2009-02" db="EMBL/GenBank/DDBJ databases">
        <title>Draft genome sequence of Holdemania filiformis DSM 12042.</title>
        <authorList>
            <person name="Sudarsanam P."/>
            <person name="Ley R."/>
            <person name="Guruge J."/>
            <person name="Turnbaugh P.J."/>
            <person name="Mahowald M."/>
            <person name="Liep D."/>
            <person name="Gordon J."/>
        </authorList>
    </citation>
    <scope>NUCLEOTIDE SEQUENCE [LARGE SCALE GENOMIC DNA]</scope>
    <source>
        <strain evidence="1 2">DSM 12042</strain>
    </source>
</reference>